<organism evidence="1">
    <name type="scientific">Myoviridae sp. ctJ2i1</name>
    <dbReference type="NCBI Taxonomy" id="2825079"/>
    <lineage>
        <taxon>Viruses</taxon>
        <taxon>Duplodnaviria</taxon>
        <taxon>Heunggongvirae</taxon>
        <taxon>Uroviricota</taxon>
        <taxon>Caudoviricetes</taxon>
    </lineage>
</organism>
<name>A0A8S5V1Q1_9CAUD</name>
<protein>
    <submittedName>
        <fullName evidence="1">Uncharacterized protein</fullName>
    </submittedName>
</protein>
<accession>A0A8S5V1Q1</accession>
<evidence type="ECO:0000313" key="1">
    <source>
        <dbReference type="EMBL" id="DAG00641.1"/>
    </source>
</evidence>
<sequence length="52" mass="6010">MSHGAGLPPAGHLRYFMLFKFSYCTRICPLSLVFAGTYIRILHCFYQNILKI</sequence>
<proteinExistence type="predicted"/>
<dbReference type="EMBL" id="BK016182">
    <property type="protein sequence ID" value="DAG00641.1"/>
    <property type="molecule type" value="Genomic_DNA"/>
</dbReference>
<reference evidence="1" key="1">
    <citation type="journal article" date="2021" name="Proc. Natl. Acad. Sci. U.S.A.">
        <title>A Catalog of Tens of Thousands of Viruses from Human Metagenomes Reveals Hidden Associations with Chronic Diseases.</title>
        <authorList>
            <person name="Tisza M.J."/>
            <person name="Buck C.B."/>
        </authorList>
    </citation>
    <scope>NUCLEOTIDE SEQUENCE</scope>
    <source>
        <strain evidence="1">CtJ2i1</strain>
    </source>
</reference>